<evidence type="ECO:0000256" key="1">
    <source>
        <dbReference type="SAM" id="SignalP"/>
    </source>
</evidence>
<dbReference type="AlphaFoldDB" id="A0A2M3ZNY9"/>
<reference evidence="2" key="1">
    <citation type="submission" date="2018-01" db="EMBL/GenBank/DDBJ databases">
        <title>An insight into the sialome of Amazonian anophelines.</title>
        <authorList>
            <person name="Ribeiro J.M."/>
            <person name="Scarpassa V."/>
            <person name="Calvo E."/>
        </authorList>
    </citation>
    <scope>NUCLEOTIDE SEQUENCE</scope>
    <source>
        <tissue evidence="2">Salivary glands</tissue>
    </source>
</reference>
<sequence length="141" mass="15804">MVCLDFIQLCMYVCMCVCRNVCTLFQSRAMPPANLPTLREARVYTSNTGRTPERFKEEKMKREKKNQNDLVVAGTAARNLYLFSLSNQSERHVVDEAVCMLLPCSVLRVVPDPGYQGPDSLYTDLNMPACACVCVVVLIDG</sequence>
<dbReference type="EMBL" id="GGFM01009500">
    <property type="protein sequence ID" value="MBW30251.1"/>
    <property type="molecule type" value="Transcribed_RNA"/>
</dbReference>
<keyword evidence="1" id="KW-0732">Signal</keyword>
<feature type="signal peptide" evidence="1">
    <location>
        <begin position="1"/>
        <end position="18"/>
    </location>
</feature>
<organism evidence="2">
    <name type="scientific">Anopheles braziliensis</name>
    <dbReference type="NCBI Taxonomy" id="58242"/>
    <lineage>
        <taxon>Eukaryota</taxon>
        <taxon>Metazoa</taxon>
        <taxon>Ecdysozoa</taxon>
        <taxon>Arthropoda</taxon>
        <taxon>Hexapoda</taxon>
        <taxon>Insecta</taxon>
        <taxon>Pterygota</taxon>
        <taxon>Neoptera</taxon>
        <taxon>Endopterygota</taxon>
        <taxon>Diptera</taxon>
        <taxon>Nematocera</taxon>
        <taxon>Culicoidea</taxon>
        <taxon>Culicidae</taxon>
        <taxon>Anophelinae</taxon>
        <taxon>Anopheles</taxon>
    </lineage>
</organism>
<protein>
    <submittedName>
        <fullName evidence="2">Putative secreted peptide</fullName>
    </submittedName>
</protein>
<name>A0A2M3ZNY9_9DIPT</name>
<proteinExistence type="predicted"/>
<feature type="chain" id="PRO_5014623623" evidence="1">
    <location>
        <begin position="19"/>
        <end position="141"/>
    </location>
</feature>
<accession>A0A2M3ZNY9</accession>
<evidence type="ECO:0000313" key="2">
    <source>
        <dbReference type="EMBL" id="MBW30251.1"/>
    </source>
</evidence>